<reference evidence="6" key="1">
    <citation type="submission" date="2021-11" db="EMBL/GenBank/DDBJ databases">
        <authorList>
            <consortium name="Genoscope - CEA"/>
            <person name="William W."/>
        </authorList>
    </citation>
    <scope>NUCLEOTIDE SEQUENCE</scope>
</reference>
<keyword evidence="7" id="KW-1185">Reference proteome</keyword>
<accession>A0A8J2SUV9</accession>
<organism evidence="6 7">
    <name type="scientific">Pelagomonas calceolata</name>
    <dbReference type="NCBI Taxonomy" id="35677"/>
    <lineage>
        <taxon>Eukaryota</taxon>
        <taxon>Sar</taxon>
        <taxon>Stramenopiles</taxon>
        <taxon>Ochrophyta</taxon>
        <taxon>Pelagophyceae</taxon>
        <taxon>Pelagomonadales</taxon>
        <taxon>Pelagomonadaceae</taxon>
        <taxon>Pelagomonas</taxon>
    </lineage>
</organism>
<dbReference type="SUPFAM" id="SSF144232">
    <property type="entry name" value="HIT/MYND zinc finger-like"/>
    <property type="match status" value="1"/>
</dbReference>
<dbReference type="GO" id="GO:0008270">
    <property type="term" value="F:zinc ion binding"/>
    <property type="evidence" value="ECO:0007669"/>
    <property type="project" value="UniProtKB-KW"/>
</dbReference>
<dbReference type="Pfam" id="PF12906">
    <property type="entry name" value="RINGv"/>
    <property type="match status" value="1"/>
</dbReference>
<sequence>MILTKCAVCATDLGLSLGKKCGRCSTRYCGPECQVQHWKDGGHDKLCKYIKKAGGAEQYNANSKYSEAVAVAVEKCADDTKGQTCFICTQALHWKTKEGLVRGCACRGTAGFAHVSCLAEQARILFAEAEENNKPRYPVVARWQTCSLCEQEYHGVVRCALGWACWKTYVGRPETVGIRLMAMSMLGNGLFLADHHEEALSLREAELAILRRNGASEHNILAVQANLAMTYEELGRGEQASQMERDVYRGRLKLNGEEHEMTLRAAFNYASTLARLKRFAEAKSVMRRTMPVARRVLGDSHDLWLKLRRAYAQTLYHDASATLADVREAVTTLEETKRTARRVFGDAHPTAEITELMLQKARAALAARERQDSETSESKIQ</sequence>
<dbReference type="PROSITE" id="PS50865">
    <property type="entry name" value="ZF_MYND_2"/>
    <property type="match status" value="1"/>
</dbReference>
<dbReference type="PANTHER" id="PTHR46082">
    <property type="entry name" value="ATP/GTP-BINDING PROTEIN-RELATED"/>
    <property type="match status" value="1"/>
</dbReference>
<dbReference type="InterPro" id="IPR011016">
    <property type="entry name" value="Znf_RING-CH"/>
</dbReference>
<gene>
    <name evidence="6" type="ORF">PECAL_4P07970</name>
</gene>
<dbReference type="Proteomes" id="UP000789595">
    <property type="component" value="Unassembled WGS sequence"/>
</dbReference>
<dbReference type="AlphaFoldDB" id="A0A8J2SUV9"/>
<comment type="caution">
    <text evidence="6">The sequence shown here is derived from an EMBL/GenBank/DDBJ whole genome shotgun (WGS) entry which is preliminary data.</text>
</comment>
<evidence type="ECO:0000256" key="1">
    <source>
        <dbReference type="ARBA" id="ARBA00022723"/>
    </source>
</evidence>
<protein>
    <recommendedName>
        <fullName evidence="5">MYND-type domain-containing protein</fullName>
    </recommendedName>
</protein>
<dbReference type="InterPro" id="IPR013083">
    <property type="entry name" value="Znf_RING/FYVE/PHD"/>
</dbReference>
<evidence type="ECO:0000256" key="4">
    <source>
        <dbReference type="PROSITE-ProRule" id="PRU00134"/>
    </source>
</evidence>
<dbReference type="InterPro" id="IPR002893">
    <property type="entry name" value="Znf_MYND"/>
</dbReference>
<keyword evidence="3" id="KW-0862">Zinc</keyword>
<dbReference type="Pfam" id="PF01753">
    <property type="entry name" value="zf-MYND"/>
    <property type="match status" value="1"/>
</dbReference>
<evidence type="ECO:0000259" key="5">
    <source>
        <dbReference type="PROSITE" id="PS50865"/>
    </source>
</evidence>
<evidence type="ECO:0000313" key="6">
    <source>
        <dbReference type="EMBL" id="CAH0373589.1"/>
    </source>
</evidence>
<dbReference type="Gene3D" id="6.10.140.2220">
    <property type="match status" value="1"/>
</dbReference>
<dbReference type="PANTHER" id="PTHR46082:SF6">
    <property type="entry name" value="AAA+ ATPASE DOMAIN-CONTAINING PROTEIN-RELATED"/>
    <property type="match status" value="1"/>
</dbReference>
<dbReference type="EMBL" id="CAKKNE010000004">
    <property type="protein sequence ID" value="CAH0373589.1"/>
    <property type="molecule type" value="Genomic_DNA"/>
</dbReference>
<keyword evidence="1" id="KW-0479">Metal-binding</keyword>
<dbReference type="Gene3D" id="3.30.40.10">
    <property type="entry name" value="Zinc/RING finger domain, C3HC4 (zinc finger)"/>
    <property type="match status" value="1"/>
</dbReference>
<evidence type="ECO:0000313" key="7">
    <source>
        <dbReference type="Proteomes" id="UP000789595"/>
    </source>
</evidence>
<proteinExistence type="predicted"/>
<keyword evidence="2 4" id="KW-0863">Zinc-finger</keyword>
<dbReference type="Pfam" id="PF13374">
    <property type="entry name" value="TPR_10"/>
    <property type="match status" value="2"/>
</dbReference>
<dbReference type="InterPro" id="IPR011990">
    <property type="entry name" value="TPR-like_helical_dom_sf"/>
</dbReference>
<dbReference type="SUPFAM" id="SSF48452">
    <property type="entry name" value="TPR-like"/>
    <property type="match status" value="1"/>
</dbReference>
<name>A0A8J2SUV9_9STRA</name>
<feature type="domain" description="MYND-type" evidence="5">
    <location>
        <begin position="6"/>
        <end position="47"/>
    </location>
</feature>
<dbReference type="Gene3D" id="1.25.40.10">
    <property type="entry name" value="Tetratricopeptide repeat domain"/>
    <property type="match status" value="1"/>
</dbReference>
<evidence type="ECO:0000256" key="3">
    <source>
        <dbReference type="ARBA" id="ARBA00022833"/>
    </source>
</evidence>
<evidence type="ECO:0000256" key="2">
    <source>
        <dbReference type="ARBA" id="ARBA00022771"/>
    </source>
</evidence>
<dbReference type="InterPro" id="IPR053137">
    <property type="entry name" value="NLR-like"/>
</dbReference>